<organism evidence="2">
    <name type="scientific">Ixodes ricinus</name>
    <name type="common">Common tick</name>
    <name type="synonym">Acarus ricinus</name>
    <dbReference type="NCBI Taxonomy" id="34613"/>
    <lineage>
        <taxon>Eukaryota</taxon>
        <taxon>Metazoa</taxon>
        <taxon>Ecdysozoa</taxon>
        <taxon>Arthropoda</taxon>
        <taxon>Chelicerata</taxon>
        <taxon>Arachnida</taxon>
        <taxon>Acari</taxon>
        <taxon>Parasitiformes</taxon>
        <taxon>Ixodida</taxon>
        <taxon>Ixodoidea</taxon>
        <taxon>Ixodidae</taxon>
        <taxon>Ixodinae</taxon>
        <taxon>Ixodes</taxon>
    </lineage>
</organism>
<dbReference type="PANTHER" id="PTHR21359">
    <property type="entry name" value="DUF5577 DOMAIN-CONTAINING PROTEIN"/>
    <property type="match status" value="1"/>
</dbReference>
<dbReference type="EMBL" id="GEFM01004316">
    <property type="protein sequence ID" value="JAP71480.1"/>
    <property type="molecule type" value="mRNA"/>
</dbReference>
<proteinExistence type="evidence at transcript level"/>
<protein>
    <recommendedName>
        <fullName evidence="3">SAM domain-containing protein</fullName>
    </recommendedName>
</protein>
<dbReference type="InterPro" id="IPR013761">
    <property type="entry name" value="SAM/pointed_sf"/>
</dbReference>
<dbReference type="SUPFAM" id="SSF47769">
    <property type="entry name" value="SAM/Pointed domain"/>
    <property type="match status" value="1"/>
</dbReference>
<dbReference type="Gene3D" id="1.10.150.50">
    <property type="entry name" value="Transcription Factor, Ets-1"/>
    <property type="match status" value="1"/>
</dbReference>
<feature type="region of interest" description="Disordered" evidence="1">
    <location>
        <begin position="278"/>
        <end position="298"/>
    </location>
</feature>
<reference evidence="2" key="1">
    <citation type="submission" date="2016-02" db="EMBL/GenBank/DDBJ databases">
        <title>RNAseq analyses of the midgut from blood- or serum-fed Ixodes ricinus ticks.</title>
        <authorList>
            <person name="Perner J."/>
            <person name="Provaznik J."/>
            <person name="Schrenkova J."/>
            <person name="Urbanova V."/>
            <person name="Ribeiro J.M."/>
            <person name="Kopacek P."/>
        </authorList>
    </citation>
    <scope>NUCLEOTIDE SEQUENCE</scope>
    <source>
        <tissue evidence="2">Gut</tissue>
    </source>
</reference>
<name>A0A131XZB8_IXORI</name>
<accession>A0A131XZB8</accession>
<dbReference type="AlphaFoldDB" id="A0A131XZB8"/>
<dbReference type="InterPro" id="IPR040772">
    <property type="entry name" value="C19orf47_SAM"/>
</dbReference>
<evidence type="ECO:0000313" key="2">
    <source>
        <dbReference type="EMBL" id="JAP71480.1"/>
    </source>
</evidence>
<dbReference type="Pfam" id="PF18017">
    <property type="entry name" value="SAM_4"/>
    <property type="match status" value="1"/>
</dbReference>
<dbReference type="GO" id="GO:0005634">
    <property type="term" value="C:nucleus"/>
    <property type="evidence" value="ECO:0007669"/>
    <property type="project" value="TreeGrafter"/>
</dbReference>
<evidence type="ECO:0008006" key="3">
    <source>
        <dbReference type="Google" id="ProtNLM"/>
    </source>
</evidence>
<feature type="region of interest" description="Disordered" evidence="1">
    <location>
        <begin position="332"/>
        <end position="355"/>
    </location>
</feature>
<dbReference type="InterPro" id="IPR039161">
    <property type="entry name" value="C19orf47-like"/>
</dbReference>
<evidence type="ECO:0000256" key="1">
    <source>
        <dbReference type="SAM" id="MobiDB-lite"/>
    </source>
</evidence>
<sequence>MSTSQWVQFFTGSGLPSDVCVRYAVIFSENRIQRGMLLDLTKEYLFDMGIHAMGDVIAILKHAKHVHTQEAQEKVMNSASTATKLAVGIPSRYTRKVLDKPEVPTARVSFQDPRDQTDDSGGAVVRPVAKRRSVEEPVAGVAKQQRGAGWGVAAPPRVAASRVAPVVAPTPVAPPTEGPTLKVHLPSGPRAQQLLEKAQASLGVATGKRSVFARLGDSAVSSTTDLASSKVVATGSSVFGRLGPSTEEVRSPSLGRKGLPFAFHGVLALAAEAAARSSPPSTGRVIKLTGGSGSRPVSRRQVIAPSPAATRGQRLQSAVGCPGGLMLRKSLSDAASDSRMGPRFSSTPPGSAQAAGVRYRLGPQTRSARTGVVPVRTVARPTMVATTRQTARLVPTSTRAALGRSGISGSAAAPRNVFKRLGNGASAF</sequence>
<dbReference type="PANTHER" id="PTHR21359:SF1">
    <property type="entry name" value="DUF5577 DOMAIN-CONTAINING PROTEIN"/>
    <property type="match status" value="1"/>
</dbReference>
<dbReference type="CDD" id="cd09531">
    <property type="entry name" value="SAM_CS047"/>
    <property type="match status" value="1"/>
</dbReference>